<dbReference type="Pfam" id="PF01926">
    <property type="entry name" value="MMR_HSR1"/>
    <property type="match status" value="1"/>
</dbReference>
<dbReference type="PANTHER" id="PTHR45782:SF4">
    <property type="entry name" value="MITOCHONDRIAL RIBOSOME-ASSOCIATED GTPASE 1"/>
    <property type="match status" value="1"/>
</dbReference>
<evidence type="ECO:0000313" key="9">
    <source>
        <dbReference type="Proteomes" id="UP000070422"/>
    </source>
</evidence>
<dbReference type="GO" id="GO:0006412">
    <property type="term" value="P:translation"/>
    <property type="evidence" value="ECO:0007669"/>
    <property type="project" value="TreeGrafter"/>
</dbReference>
<feature type="binding site" evidence="5">
    <location>
        <begin position="59"/>
        <end position="62"/>
    </location>
    <ligand>
        <name>GTP</name>
        <dbReference type="ChEBI" id="CHEBI:37565"/>
    </ligand>
</feature>
<evidence type="ECO:0000313" key="10">
    <source>
        <dbReference type="Proteomes" id="UP000234775"/>
    </source>
</evidence>
<keyword evidence="4" id="KW-0963">Cytoplasm</keyword>
<dbReference type="Proteomes" id="UP000070422">
    <property type="component" value="Unassembled WGS sequence"/>
</dbReference>
<evidence type="ECO:0000256" key="1">
    <source>
        <dbReference type="ARBA" id="ARBA00014898"/>
    </source>
</evidence>
<dbReference type="PROSITE" id="PS51721">
    <property type="entry name" value="G_CP"/>
    <property type="match status" value="1"/>
</dbReference>
<dbReference type="GO" id="GO:0005737">
    <property type="term" value="C:cytoplasm"/>
    <property type="evidence" value="ECO:0007669"/>
    <property type="project" value="UniProtKB-SubCell"/>
</dbReference>
<dbReference type="InterPro" id="IPR023179">
    <property type="entry name" value="GTP-bd_ortho_bundle_sf"/>
</dbReference>
<evidence type="ECO:0000256" key="2">
    <source>
        <dbReference type="ARBA" id="ARBA00022741"/>
    </source>
</evidence>
<dbReference type="RefSeq" id="WP_060777307.1">
    <property type="nucleotide sequence ID" value="NZ_CP014159.1"/>
</dbReference>
<evidence type="ECO:0000313" key="8">
    <source>
        <dbReference type="EMBL" id="PKY91377.1"/>
    </source>
</evidence>
<dbReference type="InterPro" id="IPR006073">
    <property type="entry name" value="GTP-bd"/>
</dbReference>
<feature type="domain" description="CP-type G" evidence="6">
    <location>
        <begin position="15"/>
        <end position="179"/>
    </location>
</feature>
<evidence type="ECO:0000259" key="6">
    <source>
        <dbReference type="PROSITE" id="PS51721"/>
    </source>
</evidence>
<comment type="subcellular location">
    <subcellularLocation>
        <location evidence="4">Cytoplasm</location>
    </subcellularLocation>
</comment>
<keyword evidence="10" id="KW-1185">Reference proteome</keyword>
<dbReference type="AlphaFoldDB" id="A0A0X8F955"/>
<dbReference type="PANTHER" id="PTHR45782">
    <property type="entry name" value="MITOCHONDRIAL RIBOSOME-ASSOCIATED GTPASE 1"/>
    <property type="match status" value="1"/>
</dbReference>
<evidence type="ECO:0000256" key="3">
    <source>
        <dbReference type="ARBA" id="ARBA00023134"/>
    </source>
</evidence>
<dbReference type="Gene3D" id="3.40.50.300">
    <property type="entry name" value="P-loop containing nucleotide triphosphate hydrolases"/>
    <property type="match status" value="1"/>
</dbReference>
<dbReference type="GO" id="GO:0005525">
    <property type="term" value="F:GTP binding"/>
    <property type="evidence" value="ECO:0007669"/>
    <property type="project" value="UniProtKB-KW"/>
</dbReference>
<dbReference type="InterPro" id="IPR016478">
    <property type="entry name" value="GTPase_MTG1"/>
</dbReference>
<dbReference type="SUPFAM" id="SSF52540">
    <property type="entry name" value="P-loop containing nucleoside triphosphate hydrolases"/>
    <property type="match status" value="1"/>
</dbReference>
<comment type="caution">
    <text evidence="7">The sequence shown here is derived from an EMBL/GenBank/DDBJ whole genome shotgun (WGS) entry which is preliminary data.</text>
</comment>
<evidence type="ECO:0000313" key="7">
    <source>
        <dbReference type="EMBL" id="KXB36858.1"/>
    </source>
</evidence>
<keyword evidence="2 4" id="KW-0547">Nucleotide-binding</keyword>
<dbReference type="FunFam" id="3.40.50.300:FF:000590">
    <property type="entry name" value="Ribosome biogenesis GTPase A"/>
    <property type="match status" value="1"/>
</dbReference>
<dbReference type="InterPro" id="IPR027417">
    <property type="entry name" value="P-loop_NTPase"/>
</dbReference>
<dbReference type="PIRSF" id="PIRSF006230">
    <property type="entry name" value="MG442"/>
    <property type="match status" value="1"/>
</dbReference>
<dbReference type="PATRIC" id="fig|87541.4.peg.705"/>
<proteinExistence type="inferred from homology"/>
<accession>A0A0X8F955</accession>
<dbReference type="EMBL" id="LSCQ01000036">
    <property type="protein sequence ID" value="KXB36858.1"/>
    <property type="molecule type" value="Genomic_DNA"/>
</dbReference>
<organism evidence="7 9">
    <name type="scientific">Aerococcus christensenii</name>
    <dbReference type="NCBI Taxonomy" id="87541"/>
    <lineage>
        <taxon>Bacteria</taxon>
        <taxon>Bacillati</taxon>
        <taxon>Bacillota</taxon>
        <taxon>Bacilli</taxon>
        <taxon>Lactobacillales</taxon>
        <taxon>Aerococcaceae</taxon>
        <taxon>Aerococcus</taxon>
    </lineage>
</organism>
<dbReference type="PRINTS" id="PR00326">
    <property type="entry name" value="GTP1OBG"/>
</dbReference>
<comment type="function">
    <text evidence="4">Required for a late step of 50S ribosomal subunit assembly. Has GTPase activity.</text>
</comment>
<feature type="binding site" evidence="5">
    <location>
        <begin position="131"/>
        <end position="136"/>
    </location>
    <ligand>
        <name>GTP</name>
        <dbReference type="ChEBI" id="CHEBI:37565"/>
    </ligand>
</feature>
<comment type="similarity">
    <text evidence="4">Belongs to the TRAFAC class YlqF/YawG GTPase family. MTG1 subfamily.</text>
</comment>
<dbReference type="EMBL" id="PKGZ01000003">
    <property type="protein sequence ID" value="PKY91377.1"/>
    <property type="molecule type" value="Genomic_DNA"/>
</dbReference>
<dbReference type="InterPro" id="IPR019991">
    <property type="entry name" value="GTP-bd_ribosome_bgen"/>
</dbReference>
<dbReference type="STRING" id="87541.AWM71_07255"/>
<name>A0A0X8F955_9LACT</name>
<reference evidence="8 10" key="2">
    <citation type="submission" date="2017-12" db="EMBL/GenBank/DDBJ databases">
        <title>Phylogenetic diversity of female urinary microbiome.</title>
        <authorList>
            <person name="Thomas-White K."/>
            <person name="Wolfe A.J."/>
        </authorList>
    </citation>
    <scope>NUCLEOTIDE SEQUENCE [LARGE SCALE GENOMIC DNA]</scope>
    <source>
        <strain evidence="8 10">UMB0844</strain>
    </source>
</reference>
<dbReference type="InterPro" id="IPR030378">
    <property type="entry name" value="G_CP_dom"/>
</dbReference>
<evidence type="ECO:0000256" key="5">
    <source>
        <dbReference type="PIRSR" id="PIRSR006230-1"/>
    </source>
</evidence>
<feature type="binding site" evidence="5">
    <location>
        <position position="175"/>
    </location>
    <ligand>
        <name>GTP</name>
        <dbReference type="ChEBI" id="CHEBI:37565"/>
    </ligand>
</feature>
<keyword evidence="3 4" id="KW-0342">GTP-binding</keyword>
<protein>
    <recommendedName>
        <fullName evidence="1 4">Ribosome biogenesis GTPase A</fullName>
    </recommendedName>
</protein>
<gene>
    <name evidence="8" type="primary">ylqF</name>
    <name evidence="8" type="ORF">CYJ27_04705</name>
    <name evidence="7" type="ORF">HMPREF3187_00706</name>
</gene>
<dbReference type="Proteomes" id="UP000234775">
    <property type="component" value="Unassembled WGS sequence"/>
</dbReference>
<dbReference type="GO" id="GO:0003924">
    <property type="term" value="F:GTPase activity"/>
    <property type="evidence" value="ECO:0007669"/>
    <property type="project" value="TreeGrafter"/>
</dbReference>
<dbReference type="NCBIfam" id="TIGR03596">
    <property type="entry name" value="GTPase_YlqF"/>
    <property type="match status" value="1"/>
</dbReference>
<dbReference type="Gene3D" id="1.10.1580.10">
    <property type="match status" value="1"/>
</dbReference>
<reference evidence="7 9" key="1">
    <citation type="submission" date="2016-01" db="EMBL/GenBank/DDBJ databases">
        <authorList>
            <person name="Oliw E.H."/>
        </authorList>
    </citation>
    <scope>NUCLEOTIDE SEQUENCE [LARGE SCALE GENOMIC DNA]</scope>
    <source>
        <strain evidence="7 9">KA00635</strain>
    </source>
</reference>
<sequence length="290" mass="33444">MATIQWFPGHMAKAKRQVQEQLKAVDAVIELRDARIPESSKNPLIDHIIGNKRRIIVLNKSDLADPAQTKLWMKGLKGQETDVLALDSKNPNAIKRFRKDLLAITQDEREKWLKKGMKHKLIRLMVVGIPNVGKSTFINQLTQKKIAQVGNKPGVTKGQQWIQIDKDFALLDTPGILWPKFEDEEVGKRLALTGAIKDTHYYSDDIALFALEFLLDYYPSALRERCHLTEEEACPPYPDLLMTLTEKLGMKDDYERASDWLIRELREGRIAPVTLDRFEDYLMVYEKEEI</sequence>
<evidence type="ECO:0000256" key="4">
    <source>
        <dbReference type="PIRNR" id="PIRNR006230"/>
    </source>
</evidence>
<dbReference type="KEGG" id="acg:AWM71_07255"/>
<dbReference type="OrthoDB" id="9779790at2"/>
<dbReference type="CDD" id="cd01856">
    <property type="entry name" value="YlqF"/>
    <property type="match status" value="1"/>
</dbReference>